<keyword evidence="2" id="KW-1185">Reference proteome</keyword>
<reference evidence="1 2" key="1">
    <citation type="submission" date="2020-03" db="EMBL/GenBank/DDBJ databases">
        <title>Two novel Motilibacter sp.</title>
        <authorList>
            <person name="Liu S."/>
        </authorList>
    </citation>
    <scope>NUCLEOTIDE SEQUENCE [LARGE SCALE GENOMIC DNA]</scope>
    <source>
        <strain evidence="1 2">E257</strain>
    </source>
</reference>
<sequence length="58" mass="6366">MAYTPPSGWVEQLPRLPGGGSSSFRFHTRQDCRTIVPATTLQKAAQPYSAQRCRACAL</sequence>
<protein>
    <submittedName>
        <fullName evidence="1">Uncharacterized protein</fullName>
    </submittedName>
</protein>
<proteinExistence type="predicted"/>
<dbReference type="Proteomes" id="UP000800981">
    <property type="component" value="Unassembled WGS sequence"/>
</dbReference>
<evidence type="ECO:0000313" key="1">
    <source>
        <dbReference type="EMBL" id="NHC16155.1"/>
    </source>
</evidence>
<comment type="caution">
    <text evidence="1">The sequence shown here is derived from an EMBL/GenBank/DDBJ whole genome shotgun (WGS) entry which is preliminary data.</text>
</comment>
<dbReference type="RefSeq" id="WP_166284623.1">
    <property type="nucleotide sequence ID" value="NZ_JAANNP010000100.1"/>
</dbReference>
<accession>A0ABX0H2H3</accession>
<organism evidence="1 2">
    <name type="scientific">Motilibacter deserti</name>
    <dbReference type="NCBI Taxonomy" id="2714956"/>
    <lineage>
        <taxon>Bacteria</taxon>
        <taxon>Bacillati</taxon>
        <taxon>Actinomycetota</taxon>
        <taxon>Actinomycetes</taxon>
        <taxon>Motilibacterales</taxon>
        <taxon>Motilibacteraceae</taxon>
        <taxon>Motilibacter</taxon>
    </lineage>
</organism>
<evidence type="ECO:0000313" key="2">
    <source>
        <dbReference type="Proteomes" id="UP000800981"/>
    </source>
</evidence>
<name>A0ABX0H2H3_9ACTN</name>
<dbReference type="EMBL" id="JAANNP010000100">
    <property type="protein sequence ID" value="NHC16155.1"/>
    <property type="molecule type" value="Genomic_DNA"/>
</dbReference>
<gene>
    <name evidence="1" type="ORF">G9H71_20425</name>
</gene>